<accession>A0A8J8JSN0</accession>
<comment type="caution">
    <text evidence="1">The sequence shown here is derived from an EMBL/GenBank/DDBJ whole genome shotgun (WGS) entry which is preliminary data.</text>
</comment>
<dbReference type="EMBL" id="WHPF01000013">
    <property type="protein sequence ID" value="NNV57167.1"/>
    <property type="molecule type" value="Genomic_DNA"/>
</dbReference>
<dbReference type="AlphaFoldDB" id="A0A8J8JSN0"/>
<dbReference type="RefSeq" id="WP_171609116.1">
    <property type="nucleotide sequence ID" value="NZ_WHPF01000013.1"/>
</dbReference>
<organism evidence="1 2">
    <name type="scientific">Limnovirga soli</name>
    <dbReference type="NCBI Taxonomy" id="2656915"/>
    <lineage>
        <taxon>Bacteria</taxon>
        <taxon>Pseudomonadati</taxon>
        <taxon>Bacteroidota</taxon>
        <taxon>Chitinophagia</taxon>
        <taxon>Chitinophagales</taxon>
        <taxon>Chitinophagaceae</taxon>
        <taxon>Limnovirga</taxon>
    </lineage>
</organism>
<keyword evidence="2" id="KW-1185">Reference proteome</keyword>
<dbReference type="Proteomes" id="UP000598971">
    <property type="component" value="Unassembled WGS sequence"/>
</dbReference>
<gene>
    <name evidence="1" type="ORF">GD597_16960</name>
</gene>
<reference evidence="1" key="1">
    <citation type="submission" date="2019-10" db="EMBL/GenBank/DDBJ databases">
        <title>Draft genome sequence of Panacibacter sp. KCS-6.</title>
        <authorList>
            <person name="Yim K.J."/>
        </authorList>
    </citation>
    <scope>NUCLEOTIDE SEQUENCE</scope>
    <source>
        <strain evidence="1">KCS-6</strain>
    </source>
</reference>
<protein>
    <submittedName>
        <fullName evidence="1">Uncharacterized protein</fullName>
    </submittedName>
</protein>
<evidence type="ECO:0000313" key="1">
    <source>
        <dbReference type="EMBL" id="NNV57167.1"/>
    </source>
</evidence>
<proteinExistence type="predicted"/>
<sequence>MNIFLTIITENQTQKMQAVQLAAFVQTALGADWGIENIDSYYKFDHSYKIALKIVVNGMTRSEIFQLAITQTDHLVSPWLLYFDQFENTIELIFNKNENTKSVHPAFDAIHWAHLQMAE</sequence>
<name>A0A8J8JSN0_9BACT</name>
<evidence type="ECO:0000313" key="2">
    <source>
        <dbReference type="Proteomes" id="UP000598971"/>
    </source>
</evidence>